<evidence type="ECO:0000313" key="2">
    <source>
        <dbReference type="Proteomes" id="UP000229241"/>
    </source>
</evidence>
<dbReference type="CDD" id="cd00371">
    <property type="entry name" value="HMA"/>
    <property type="match status" value="1"/>
</dbReference>
<gene>
    <name evidence="1" type="ORF">COW77_00325</name>
</gene>
<dbReference type="Gene3D" id="3.30.70.100">
    <property type="match status" value="1"/>
</dbReference>
<dbReference type="EMBL" id="PCTX01000010">
    <property type="protein sequence ID" value="PIP92354.1"/>
    <property type="molecule type" value="Genomic_DNA"/>
</dbReference>
<dbReference type="InterPro" id="IPR006121">
    <property type="entry name" value="HMA_dom"/>
</dbReference>
<accession>A0A2H0ED25</accession>
<sequence>MKYEFSIKTDCLSCLACLGVLQEFIKKIPGVLDAQFDSETGKIIIKYKGKLSREELVKVIKEKTSYELQ</sequence>
<evidence type="ECO:0000313" key="1">
    <source>
        <dbReference type="EMBL" id="PIP92354.1"/>
    </source>
</evidence>
<organism evidence="1 2">
    <name type="scientific">Candidatus Wolfebacteria bacterium CG18_big_fil_WC_8_21_14_2_50_39_7</name>
    <dbReference type="NCBI Taxonomy" id="1975071"/>
    <lineage>
        <taxon>Bacteria</taxon>
        <taxon>Candidatus Wolfeibacteriota</taxon>
    </lineage>
</organism>
<dbReference type="Proteomes" id="UP000229241">
    <property type="component" value="Unassembled WGS sequence"/>
</dbReference>
<comment type="caution">
    <text evidence="1">The sequence shown here is derived from an EMBL/GenBank/DDBJ whole genome shotgun (WGS) entry which is preliminary data.</text>
</comment>
<name>A0A2H0ED25_9BACT</name>
<dbReference type="SUPFAM" id="SSF55008">
    <property type="entry name" value="HMA, heavy metal-associated domain"/>
    <property type="match status" value="1"/>
</dbReference>
<protein>
    <submittedName>
        <fullName evidence="1">Uncharacterized protein</fullName>
    </submittedName>
</protein>
<proteinExistence type="predicted"/>
<dbReference type="InterPro" id="IPR036163">
    <property type="entry name" value="HMA_dom_sf"/>
</dbReference>
<dbReference type="GO" id="GO:0046872">
    <property type="term" value="F:metal ion binding"/>
    <property type="evidence" value="ECO:0007669"/>
    <property type="project" value="InterPro"/>
</dbReference>
<dbReference type="AlphaFoldDB" id="A0A2H0ED25"/>
<reference evidence="1 2" key="1">
    <citation type="submission" date="2017-09" db="EMBL/GenBank/DDBJ databases">
        <title>Depth-based differentiation of microbial function through sediment-hosted aquifers and enrichment of novel symbionts in the deep terrestrial subsurface.</title>
        <authorList>
            <person name="Probst A.J."/>
            <person name="Ladd B."/>
            <person name="Jarett J.K."/>
            <person name="Geller-Mcgrath D.E."/>
            <person name="Sieber C.M."/>
            <person name="Emerson J.B."/>
            <person name="Anantharaman K."/>
            <person name="Thomas B.C."/>
            <person name="Malmstrom R."/>
            <person name="Stieglmeier M."/>
            <person name="Klingl A."/>
            <person name="Woyke T."/>
            <person name="Ryan C.M."/>
            <person name="Banfield J.F."/>
        </authorList>
    </citation>
    <scope>NUCLEOTIDE SEQUENCE [LARGE SCALE GENOMIC DNA]</scope>
    <source>
        <strain evidence="1">CG18_big_fil_WC_8_21_14_2_50_39_7</strain>
    </source>
</reference>